<organism evidence="2 3">
    <name type="scientific">Flavilitoribacter nigricans (strain ATCC 23147 / DSM 23189 / NBRC 102662 / NCIMB 1420 / SS-2)</name>
    <name type="common">Lewinella nigricans</name>
    <dbReference type="NCBI Taxonomy" id="1122177"/>
    <lineage>
        <taxon>Bacteria</taxon>
        <taxon>Pseudomonadati</taxon>
        <taxon>Bacteroidota</taxon>
        <taxon>Saprospiria</taxon>
        <taxon>Saprospirales</taxon>
        <taxon>Lewinellaceae</taxon>
        <taxon>Flavilitoribacter</taxon>
    </lineage>
</organism>
<name>A0A2D0MXH4_FLAN2</name>
<gene>
    <name evidence="2" type="ORF">CRP01_39510</name>
</gene>
<evidence type="ECO:0000313" key="3">
    <source>
        <dbReference type="Proteomes" id="UP000223913"/>
    </source>
</evidence>
<protein>
    <submittedName>
        <fullName evidence="2">Uncharacterized protein</fullName>
    </submittedName>
</protein>
<dbReference type="AlphaFoldDB" id="A0A2D0MXH4"/>
<dbReference type="Proteomes" id="UP000223913">
    <property type="component" value="Unassembled WGS sequence"/>
</dbReference>
<feature type="region of interest" description="Disordered" evidence="1">
    <location>
        <begin position="15"/>
        <end position="39"/>
    </location>
</feature>
<keyword evidence="3" id="KW-1185">Reference proteome</keyword>
<comment type="caution">
    <text evidence="2">The sequence shown here is derived from an EMBL/GenBank/DDBJ whole genome shotgun (WGS) entry which is preliminary data.</text>
</comment>
<dbReference type="EMBL" id="PDUD01000067">
    <property type="protein sequence ID" value="PHN00971.1"/>
    <property type="molecule type" value="Genomic_DNA"/>
</dbReference>
<evidence type="ECO:0000313" key="2">
    <source>
        <dbReference type="EMBL" id="PHN00971.1"/>
    </source>
</evidence>
<proteinExistence type="predicted"/>
<accession>A0A2D0MXH4</accession>
<feature type="compositionally biased region" description="Basic and acidic residues" evidence="1">
    <location>
        <begin position="24"/>
        <end position="38"/>
    </location>
</feature>
<reference evidence="2 3" key="1">
    <citation type="submission" date="2017-10" db="EMBL/GenBank/DDBJ databases">
        <title>The draft genome sequence of Lewinella nigricans NBRC 102662.</title>
        <authorList>
            <person name="Wang K."/>
        </authorList>
    </citation>
    <scope>NUCLEOTIDE SEQUENCE [LARGE SCALE GENOMIC DNA]</scope>
    <source>
        <strain evidence="2 3">NBRC 102662</strain>
    </source>
</reference>
<evidence type="ECO:0000256" key="1">
    <source>
        <dbReference type="SAM" id="MobiDB-lite"/>
    </source>
</evidence>
<sequence>MNILFFIDENPPEDRRLLIGSRNTDPKDQQEYKNDNENQRPLQVLYTGGPLVKRAINFILLGSLSSFTHLFLI</sequence>